<feature type="chain" id="PRO_5039401648" evidence="2">
    <location>
        <begin position="24"/>
        <end position="377"/>
    </location>
</feature>
<sequence length="377" mass="39862">MKYFAILLLCVALLACVPQAAFADTLDDLENQVEEGLGNLDLSEVEEVSRPFLGSFVEKVRQIINGELDSAESFFEVLLSMTGSTVSQIFPQLAAIFCVLVICGVARHTSDGLISGETEKVISFVGITVVVISVLSLVVDAYRQVQTMLSQVAALTDASMPILLTLVIANGGNAASAVCQPSMVMYSSFVINIVQGVLLPLSVFGLAFVVVSNISSDLRVTKMADFVNSASSWILGIVFTLFSAFTAVQGITAATVDGVSYRAAKFAAKNYIPILGGYISEGFDIVVASTSLIKNAFGAVGMLVVFFMALQPLVTLLCVNLGLQALSAVSEPIVEERYIRLLSGISKSLTFLAVLVVAVAFMFCILAIVAISCANGV</sequence>
<feature type="transmembrane region" description="Helical" evidence="1">
    <location>
        <begin position="349"/>
        <end position="371"/>
    </location>
</feature>
<feature type="transmembrane region" description="Helical" evidence="1">
    <location>
        <begin position="271"/>
        <end position="293"/>
    </location>
</feature>
<comment type="caution">
    <text evidence="3">The sequence shown here is derived from an EMBL/GenBank/DDBJ whole genome shotgun (WGS) entry which is preliminary data.</text>
</comment>
<proteinExistence type="predicted"/>
<feature type="transmembrane region" description="Helical" evidence="1">
    <location>
        <begin position="89"/>
        <end position="109"/>
    </location>
</feature>
<name>A0A9D1E516_9BACT</name>
<keyword evidence="1" id="KW-0812">Transmembrane</keyword>
<accession>A0A9D1E516</accession>
<evidence type="ECO:0000256" key="1">
    <source>
        <dbReference type="SAM" id="Phobius"/>
    </source>
</evidence>
<dbReference type="PROSITE" id="PS51257">
    <property type="entry name" value="PROKAR_LIPOPROTEIN"/>
    <property type="match status" value="1"/>
</dbReference>
<evidence type="ECO:0000313" key="3">
    <source>
        <dbReference type="EMBL" id="HIR66269.1"/>
    </source>
</evidence>
<feature type="transmembrane region" description="Helical" evidence="1">
    <location>
        <begin position="234"/>
        <end position="259"/>
    </location>
</feature>
<dbReference type="InterPro" id="IPR014194">
    <property type="entry name" value="Spore_III_AE"/>
</dbReference>
<dbReference type="Pfam" id="PF09546">
    <property type="entry name" value="Spore_III_AE"/>
    <property type="match status" value="1"/>
</dbReference>
<gene>
    <name evidence="3" type="ORF">IAC95_05270</name>
</gene>
<dbReference type="Proteomes" id="UP000824200">
    <property type="component" value="Unassembled WGS sequence"/>
</dbReference>
<evidence type="ECO:0000256" key="2">
    <source>
        <dbReference type="SAM" id="SignalP"/>
    </source>
</evidence>
<reference evidence="3" key="1">
    <citation type="submission" date="2020-10" db="EMBL/GenBank/DDBJ databases">
        <authorList>
            <person name="Gilroy R."/>
        </authorList>
    </citation>
    <scope>NUCLEOTIDE SEQUENCE</scope>
    <source>
        <strain evidence="3">CHK121-14286</strain>
    </source>
</reference>
<organism evidence="3 4">
    <name type="scientific">Candidatus Fimimonas gallinarum</name>
    <dbReference type="NCBI Taxonomy" id="2840821"/>
    <lineage>
        <taxon>Bacteria</taxon>
        <taxon>Pseudomonadati</taxon>
        <taxon>Myxococcota</taxon>
        <taxon>Myxococcia</taxon>
        <taxon>Myxococcales</taxon>
        <taxon>Cystobacterineae</taxon>
        <taxon>Myxococcaceae</taxon>
        <taxon>Myxococcaceae incertae sedis</taxon>
        <taxon>Candidatus Fimimonas</taxon>
    </lineage>
</organism>
<protein>
    <submittedName>
        <fullName evidence="3">Stage III sporulation protein AE</fullName>
    </submittedName>
</protein>
<keyword evidence="1" id="KW-0472">Membrane</keyword>
<evidence type="ECO:0000313" key="4">
    <source>
        <dbReference type="Proteomes" id="UP000824200"/>
    </source>
</evidence>
<dbReference type="AlphaFoldDB" id="A0A9D1E516"/>
<feature type="transmembrane region" description="Helical" evidence="1">
    <location>
        <begin position="299"/>
        <end position="329"/>
    </location>
</feature>
<reference evidence="3" key="2">
    <citation type="journal article" date="2021" name="PeerJ">
        <title>Extensive microbial diversity within the chicken gut microbiome revealed by metagenomics and culture.</title>
        <authorList>
            <person name="Gilroy R."/>
            <person name="Ravi A."/>
            <person name="Getino M."/>
            <person name="Pursley I."/>
            <person name="Horton D.L."/>
            <person name="Alikhan N.F."/>
            <person name="Baker D."/>
            <person name="Gharbi K."/>
            <person name="Hall N."/>
            <person name="Watson M."/>
            <person name="Adriaenssens E.M."/>
            <person name="Foster-Nyarko E."/>
            <person name="Jarju S."/>
            <person name="Secka A."/>
            <person name="Antonio M."/>
            <person name="Oren A."/>
            <person name="Chaudhuri R.R."/>
            <person name="La Ragione R."/>
            <person name="Hildebrand F."/>
            <person name="Pallen M.J."/>
        </authorList>
    </citation>
    <scope>NUCLEOTIDE SEQUENCE</scope>
    <source>
        <strain evidence="3">CHK121-14286</strain>
    </source>
</reference>
<feature type="transmembrane region" description="Helical" evidence="1">
    <location>
        <begin position="121"/>
        <end position="142"/>
    </location>
</feature>
<dbReference type="EMBL" id="DVHL01000044">
    <property type="protein sequence ID" value="HIR66269.1"/>
    <property type="molecule type" value="Genomic_DNA"/>
</dbReference>
<keyword evidence="2" id="KW-0732">Signal</keyword>
<keyword evidence="1" id="KW-1133">Transmembrane helix</keyword>
<feature type="transmembrane region" description="Helical" evidence="1">
    <location>
        <begin position="189"/>
        <end position="214"/>
    </location>
</feature>
<feature type="transmembrane region" description="Helical" evidence="1">
    <location>
        <begin position="148"/>
        <end position="169"/>
    </location>
</feature>
<feature type="signal peptide" evidence="2">
    <location>
        <begin position="1"/>
        <end position="23"/>
    </location>
</feature>